<proteinExistence type="predicted"/>
<feature type="non-terminal residue" evidence="2">
    <location>
        <position position="1"/>
    </location>
</feature>
<reference evidence="2" key="1">
    <citation type="submission" date="2020-11" db="EMBL/GenBank/DDBJ databases">
        <authorList>
            <person name="Tran Van P."/>
        </authorList>
    </citation>
    <scope>NUCLEOTIDE SEQUENCE</scope>
</reference>
<evidence type="ECO:0000313" key="3">
    <source>
        <dbReference type="Proteomes" id="UP000678499"/>
    </source>
</evidence>
<dbReference type="InterPro" id="IPR051223">
    <property type="entry name" value="Polycystin"/>
</dbReference>
<dbReference type="EMBL" id="CAJPEX010044275">
    <property type="protein sequence ID" value="CAG0926239.1"/>
    <property type="molecule type" value="Genomic_DNA"/>
</dbReference>
<dbReference type="OrthoDB" id="6379436at2759"/>
<name>A0A7R9C5S8_9CRUS</name>
<keyword evidence="1" id="KW-0472">Membrane</keyword>
<dbReference type="EMBL" id="OA926312">
    <property type="protein sequence ID" value="CAD7286087.1"/>
    <property type="molecule type" value="Genomic_DNA"/>
</dbReference>
<dbReference type="GO" id="GO:0016020">
    <property type="term" value="C:membrane"/>
    <property type="evidence" value="ECO:0007669"/>
    <property type="project" value="InterPro"/>
</dbReference>
<gene>
    <name evidence="2" type="ORF">NMOB1V02_LOCUS13689</name>
</gene>
<dbReference type="GO" id="GO:0005262">
    <property type="term" value="F:calcium channel activity"/>
    <property type="evidence" value="ECO:0007669"/>
    <property type="project" value="TreeGrafter"/>
</dbReference>
<dbReference type="Proteomes" id="UP000678499">
    <property type="component" value="Unassembled WGS sequence"/>
</dbReference>
<dbReference type="GO" id="GO:0050982">
    <property type="term" value="P:detection of mechanical stimulus"/>
    <property type="evidence" value="ECO:0007669"/>
    <property type="project" value="TreeGrafter"/>
</dbReference>
<keyword evidence="1" id="KW-1133">Transmembrane helix</keyword>
<protein>
    <submittedName>
        <fullName evidence="2">Uncharacterized protein</fullName>
    </submittedName>
</protein>
<dbReference type="InterPro" id="IPR000434">
    <property type="entry name" value="PC1"/>
</dbReference>
<feature type="transmembrane region" description="Helical" evidence="1">
    <location>
        <begin position="12"/>
        <end position="35"/>
    </location>
</feature>
<keyword evidence="1" id="KW-0812">Transmembrane</keyword>
<dbReference type="PANTHER" id="PTHR10877:SF150">
    <property type="entry name" value="REJ DOMAIN-CONTAINING PROTEIN"/>
    <property type="match status" value="1"/>
</dbReference>
<sequence length="98" mass="11122">MRPARSRFTRTQRVSSCMALLYLSMLTNAMWYGTIPQKTGQGTLKFGPFCISPEQIGVGLMSTLVCFPPTLLIIQLFRKSRPRKLRKSRIDEALKIDG</sequence>
<organism evidence="2">
    <name type="scientific">Notodromas monacha</name>
    <dbReference type="NCBI Taxonomy" id="399045"/>
    <lineage>
        <taxon>Eukaryota</taxon>
        <taxon>Metazoa</taxon>
        <taxon>Ecdysozoa</taxon>
        <taxon>Arthropoda</taxon>
        <taxon>Crustacea</taxon>
        <taxon>Oligostraca</taxon>
        <taxon>Ostracoda</taxon>
        <taxon>Podocopa</taxon>
        <taxon>Podocopida</taxon>
        <taxon>Cypridocopina</taxon>
        <taxon>Cypridoidea</taxon>
        <taxon>Cyprididae</taxon>
        <taxon>Notodromas</taxon>
    </lineage>
</organism>
<dbReference type="PRINTS" id="PR00500">
    <property type="entry name" value="POLYCYSTIN1"/>
</dbReference>
<dbReference type="PANTHER" id="PTHR10877">
    <property type="entry name" value="POLYCYSTIN FAMILY MEMBER"/>
    <property type="match status" value="1"/>
</dbReference>
<keyword evidence="3" id="KW-1185">Reference proteome</keyword>
<dbReference type="AlphaFoldDB" id="A0A7R9C5S8"/>
<feature type="transmembrane region" description="Helical" evidence="1">
    <location>
        <begin position="55"/>
        <end position="77"/>
    </location>
</feature>
<evidence type="ECO:0000256" key="1">
    <source>
        <dbReference type="SAM" id="Phobius"/>
    </source>
</evidence>
<accession>A0A7R9C5S8</accession>
<evidence type="ECO:0000313" key="2">
    <source>
        <dbReference type="EMBL" id="CAD7286087.1"/>
    </source>
</evidence>